<dbReference type="EMBL" id="CP020919">
    <property type="protein sequence ID" value="AWG25056.1"/>
    <property type="molecule type" value="Genomic_DNA"/>
</dbReference>
<dbReference type="Pfam" id="PF03544">
    <property type="entry name" value="TonB_C"/>
    <property type="match status" value="1"/>
</dbReference>
<evidence type="ECO:0000313" key="3">
    <source>
        <dbReference type="EMBL" id="AWG25056.1"/>
    </source>
</evidence>
<dbReference type="Gene3D" id="3.30.1150.10">
    <property type="match status" value="1"/>
</dbReference>
<dbReference type="SUPFAM" id="SSF74653">
    <property type="entry name" value="TolA/TonB C-terminal domain"/>
    <property type="match status" value="1"/>
</dbReference>
<feature type="chain" id="PRO_5015740509" description="TonB C-terminal domain-containing protein" evidence="1">
    <location>
        <begin position="31"/>
        <end position="149"/>
    </location>
</feature>
<accession>A0A2S1LN63</accession>
<organism evidence="3 4">
    <name type="scientific">Flavobacterium kingsejongi</name>
    <dbReference type="NCBI Taxonomy" id="1678728"/>
    <lineage>
        <taxon>Bacteria</taxon>
        <taxon>Pseudomonadati</taxon>
        <taxon>Bacteroidota</taxon>
        <taxon>Flavobacteriia</taxon>
        <taxon>Flavobacteriales</taxon>
        <taxon>Flavobacteriaceae</taxon>
        <taxon>Flavobacterium</taxon>
    </lineage>
</organism>
<evidence type="ECO:0000313" key="4">
    <source>
        <dbReference type="Proteomes" id="UP000244677"/>
    </source>
</evidence>
<evidence type="ECO:0000256" key="1">
    <source>
        <dbReference type="SAM" id="SignalP"/>
    </source>
</evidence>
<feature type="signal peptide" evidence="1">
    <location>
        <begin position="1"/>
        <end position="30"/>
    </location>
</feature>
<keyword evidence="1" id="KW-0732">Signal</keyword>
<protein>
    <recommendedName>
        <fullName evidence="2">TonB C-terminal domain-containing protein</fullName>
    </recommendedName>
</protein>
<proteinExistence type="predicted"/>
<name>A0A2S1LN63_9FLAO</name>
<dbReference type="KEGG" id="fki:FK004_07320"/>
<feature type="domain" description="TonB C-terminal" evidence="2">
    <location>
        <begin position="85"/>
        <end position="143"/>
    </location>
</feature>
<dbReference type="AlphaFoldDB" id="A0A2S1LN63"/>
<dbReference type="RefSeq" id="WP_108736660.1">
    <property type="nucleotide sequence ID" value="NZ_CP020919.1"/>
</dbReference>
<dbReference type="OrthoDB" id="1095452at2"/>
<gene>
    <name evidence="3" type="ORF">FK004_07320</name>
</gene>
<keyword evidence="4" id="KW-1185">Reference proteome</keyword>
<reference evidence="3 4" key="1">
    <citation type="submission" date="2017-04" db="EMBL/GenBank/DDBJ databases">
        <title>Complete genome sequence of Flavobacterium kingsejong AJ004.</title>
        <authorList>
            <person name="Lee P.C."/>
        </authorList>
    </citation>
    <scope>NUCLEOTIDE SEQUENCE [LARGE SCALE GENOMIC DNA]</scope>
    <source>
        <strain evidence="3 4">AJ004</strain>
    </source>
</reference>
<sequence length="149" mass="16449">MKTTFKLLKKIAAAFCCAACLLLTSAPLSAQGKPKKPSIMPWEDTVYDPGELTKTPEFPGGINGLYSFVGKTYKVPKMSGNMSEKVMIRFIVEPDGTLSNYEILKDPGYGTGEEAIRTMKLSPKWQPGELNTKPVRVQYSMPILIKNKA</sequence>
<dbReference type="InterPro" id="IPR037682">
    <property type="entry name" value="TonB_C"/>
</dbReference>
<dbReference type="Proteomes" id="UP000244677">
    <property type="component" value="Chromosome"/>
</dbReference>
<dbReference type="GO" id="GO:0055085">
    <property type="term" value="P:transmembrane transport"/>
    <property type="evidence" value="ECO:0007669"/>
    <property type="project" value="InterPro"/>
</dbReference>
<evidence type="ECO:0000259" key="2">
    <source>
        <dbReference type="Pfam" id="PF03544"/>
    </source>
</evidence>